<protein>
    <recommendedName>
        <fullName evidence="3">SnoaL-like domain-containing protein</fullName>
    </recommendedName>
</protein>
<evidence type="ECO:0008006" key="3">
    <source>
        <dbReference type="Google" id="ProtNLM"/>
    </source>
</evidence>
<proteinExistence type="predicted"/>
<gene>
    <name evidence="1" type="ORF">TRUGW13939_08099</name>
</gene>
<dbReference type="OrthoDB" id="5411673at2759"/>
<accession>A0A7H8R863</accession>
<reference evidence="2" key="1">
    <citation type="submission" date="2020-06" db="EMBL/GenBank/DDBJ databases">
        <title>A chromosome-scale genome assembly of Talaromyces rugulosus W13939.</title>
        <authorList>
            <person name="Wang B."/>
            <person name="Guo L."/>
            <person name="Ye K."/>
            <person name="Wang L."/>
        </authorList>
    </citation>
    <scope>NUCLEOTIDE SEQUENCE [LARGE SCALE GENOMIC DNA]</scope>
    <source>
        <strain evidence="2">W13939</strain>
    </source>
</reference>
<dbReference type="RefSeq" id="XP_035347128.1">
    <property type="nucleotide sequence ID" value="XM_035491235.1"/>
</dbReference>
<sequence>MTTVKKISAEDFKEWLDGAFIGDPATARSWCERTMSPNYLRHQAGGDRTDFERAVEKITLFRTVCKKWATSVKFFVQEENRIAARVMCSVLVGDGPERKMELMFMGELDDKGRYEYVWEQSSDYTQAE</sequence>
<name>A0A7H8R863_TALRU</name>
<dbReference type="KEGG" id="trg:TRUGW13939_08099"/>
<organism evidence="1 2">
    <name type="scientific">Talaromyces rugulosus</name>
    <name type="common">Penicillium rugulosum</name>
    <dbReference type="NCBI Taxonomy" id="121627"/>
    <lineage>
        <taxon>Eukaryota</taxon>
        <taxon>Fungi</taxon>
        <taxon>Dikarya</taxon>
        <taxon>Ascomycota</taxon>
        <taxon>Pezizomycotina</taxon>
        <taxon>Eurotiomycetes</taxon>
        <taxon>Eurotiomycetidae</taxon>
        <taxon>Eurotiales</taxon>
        <taxon>Trichocomaceae</taxon>
        <taxon>Talaromyces</taxon>
        <taxon>Talaromyces sect. Islandici</taxon>
    </lineage>
</organism>
<dbReference type="EMBL" id="CP055901">
    <property type="protein sequence ID" value="QKX60953.1"/>
    <property type="molecule type" value="Genomic_DNA"/>
</dbReference>
<evidence type="ECO:0000313" key="1">
    <source>
        <dbReference type="EMBL" id="QKX60953.1"/>
    </source>
</evidence>
<dbReference type="Proteomes" id="UP000509510">
    <property type="component" value="Chromosome IV"/>
</dbReference>
<evidence type="ECO:0000313" key="2">
    <source>
        <dbReference type="Proteomes" id="UP000509510"/>
    </source>
</evidence>
<dbReference type="AlphaFoldDB" id="A0A7H8R863"/>
<dbReference type="GeneID" id="55995588"/>
<keyword evidence="2" id="KW-1185">Reference proteome</keyword>